<dbReference type="Proteomes" id="UP001364764">
    <property type="component" value="Chromosome"/>
</dbReference>
<feature type="compositionally biased region" description="Low complexity" evidence="1">
    <location>
        <begin position="62"/>
        <end position="91"/>
    </location>
</feature>
<protein>
    <recommendedName>
        <fullName evidence="5">SH3 domain-containing protein</fullName>
    </recommendedName>
</protein>
<feature type="chain" id="PRO_5044806055" description="SH3 domain-containing protein" evidence="2">
    <location>
        <begin position="21"/>
        <end position="172"/>
    </location>
</feature>
<evidence type="ECO:0000313" key="3">
    <source>
        <dbReference type="EMBL" id="WWP19767.1"/>
    </source>
</evidence>
<dbReference type="GeneID" id="93478901"/>
<evidence type="ECO:0000256" key="1">
    <source>
        <dbReference type="SAM" id="MobiDB-lite"/>
    </source>
</evidence>
<accession>A0ABD8AQ94</accession>
<reference evidence="3 4" key="1">
    <citation type="submission" date="2024-02" db="EMBL/GenBank/DDBJ databases">
        <title>Complete sequences of two Paenibacillus sp. strains and one Lysinibacillus strain isolated from the environment on STAA medium highlight biotechnological potential.</title>
        <authorList>
            <person name="Attere S.A."/>
            <person name="Piche L.C."/>
            <person name="Intertaglia L."/>
            <person name="Lami R."/>
            <person name="Charette S.J."/>
            <person name="Vincent A.T."/>
        </authorList>
    </citation>
    <scope>NUCLEOTIDE SEQUENCE [LARGE SCALE GENOMIC DNA]</scope>
    <source>
        <strain evidence="3 4">Y5S-7</strain>
    </source>
</reference>
<name>A0ABD8AQ94_PAEAM</name>
<feature type="signal peptide" evidence="2">
    <location>
        <begin position="1"/>
        <end position="20"/>
    </location>
</feature>
<keyword evidence="2" id="KW-0732">Signal</keyword>
<proteinExistence type="predicted"/>
<feature type="region of interest" description="Disordered" evidence="1">
    <location>
        <begin position="62"/>
        <end position="93"/>
    </location>
</feature>
<feature type="region of interest" description="Disordered" evidence="1">
    <location>
        <begin position="28"/>
        <end position="49"/>
    </location>
</feature>
<evidence type="ECO:0008006" key="5">
    <source>
        <dbReference type="Google" id="ProtNLM"/>
    </source>
</evidence>
<dbReference type="RefSeq" id="WP_143781127.1">
    <property type="nucleotide sequence ID" value="NZ_CP145892.1"/>
</dbReference>
<evidence type="ECO:0000256" key="2">
    <source>
        <dbReference type="SAM" id="SignalP"/>
    </source>
</evidence>
<dbReference type="EMBL" id="CP145892">
    <property type="protein sequence ID" value="WWP19767.1"/>
    <property type="molecule type" value="Genomic_DNA"/>
</dbReference>
<gene>
    <name evidence="3" type="ORF">V6668_25510</name>
</gene>
<evidence type="ECO:0000313" key="4">
    <source>
        <dbReference type="Proteomes" id="UP001364764"/>
    </source>
</evidence>
<dbReference type="AlphaFoldDB" id="A0ABD8AQ94"/>
<sequence length="172" mass="17916">MKKIVSFAAALTLMGSMAAAAGAEEAVTGTVNPETGTEATTTTTTTTTPAVEVNKPAVETVEGTAETVTGTTVDTTGAEGTSTTTETPATTTDEKMFEEPLVKPGDEVLAPTMLLNLLERTWFYDAPNGKPIGALGSQVIDTTGEVVDGFDGGEWVQVYTWKGKAWIHVAIQ</sequence>
<organism evidence="3 4">
    <name type="scientific">Paenibacillus amylolyticus</name>
    <dbReference type="NCBI Taxonomy" id="1451"/>
    <lineage>
        <taxon>Bacteria</taxon>
        <taxon>Bacillati</taxon>
        <taxon>Bacillota</taxon>
        <taxon>Bacilli</taxon>
        <taxon>Bacillales</taxon>
        <taxon>Paenibacillaceae</taxon>
        <taxon>Paenibacillus</taxon>
    </lineage>
</organism>